<gene>
    <name evidence="1" type="ORF">ELS11_24415</name>
    <name evidence="2" type="ORF">EXB30_06470</name>
</gene>
<dbReference type="AlphaFoldDB" id="A0A5I0PBZ7"/>
<name>A0A5I0PBZ7_SALVI</name>
<proteinExistence type="predicted"/>
<reference evidence="2" key="1">
    <citation type="submission" date="2019-02" db="EMBL/GenBank/DDBJ databases">
        <authorList>
            <person name="Ashton P.M."/>
            <person name="Dallman T."/>
            <person name="Nair S."/>
            <person name="De Pinna E."/>
            <person name="Peters T."/>
            <person name="Grant K."/>
        </authorList>
    </citation>
    <scope>NUCLEOTIDE SEQUENCE</scope>
    <source>
        <strain evidence="2">399770</strain>
        <strain evidence="1">582928</strain>
    </source>
</reference>
<evidence type="ECO:0000313" key="2">
    <source>
        <dbReference type="EMBL" id="ECF0117643.1"/>
    </source>
</evidence>
<dbReference type="EMBL" id="AAHUQT010000041">
    <property type="protein sequence ID" value="ECA5325096.1"/>
    <property type="molecule type" value="Genomic_DNA"/>
</dbReference>
<comment type="caution">
    <text evidence="2">The sequence shown here is derived from an EMBL/GenBank/DDBJ whole genome shotgun (WGS) entry which is preliminary data.</text>
</comment>
<protein>
    <submittedName>
        <fullName evidence="2">Uncharacterized protein</fullName>
    </submittedName>
</protein>
<evidence type="ECO:0000313" key="1">
    <source>
        <dbReference type="EMBL" id="ECA5325096.1"/>
    </source>
</evidence>
<dbReference type="EMBL" id="AAIJRS010000009">
    <property type="protein sequence ID" value="ECF0117643.1"/>
    <property type="molecule type" value="Genomic_DNA"/>
</dbReference>
<sequence length="72" mass="7927">MALVLAPEPVSISGFQVASQSGPIGTARPKLHHTPVQTHLVWYLFALCQRIIEVKEPANLFRLASSFLLMAK</sequence>
<accession>A0A5I0PBZ7</accession>
<organism evidence="2">
    <name type="scientific">Salmonella virchow</name>
    <dbReference type="NCBI Taxonomy" id="48409"/>
    <lineage>
        <taxon>Bacteria</taxon>
        <taxon>Pseudomonadati</taxon>
        <taxon>Pseudomonadota</taxon>
        <taxon>Gammaproteobacteria</taxon>
        <taxon>Enterobacterales</taxon>
        <taxon>Enterobacteriaceae</taxon>
        <taxon>Salmonella</taxon>
    </lineage>
</organism>